<sequence>MRLDAVLTAFQNAKITLNVEKCSFCVPHGKFLGHLVDGEGLRPDPQKITAIDNFPTPVDVSSLKSFLGLASYYRRFIRQFALMAAPLHQLLKKEVSWEWKPEH</sequence>
<dbReference type="FunFam" id="3.30.70.270:FF:000020">
    <property type="entry name" value="Transposon Tf2-6 polyprotein-like Protein"/>
    <property type="match status" value="1"/>
</dbReference>
<dbReference type="PANTHER" id="PTHR37984:SF5">
    <property type="entry name" value="PROTEIN NYNRIN-LIKE"/>
    <property type="match status" value="1"/>
</dbReference>
<reference evidence="2 3" key="1">
    <citation type="submission" date="2016-03" db="EMBL/GenBank/DDBJ databases">
        <title>EvidentialGene: Evidence-directed Construction of Genes on Genomes.</title>
        <authorList>
            <person name="Gilbert D.G."/>
            <person name="Choi J.-H."/>
            <person name="Mockaitis K."/>
            <person name="Colbourne J."/>
            <person name="Pfrender M."/>
        </authorList>
    </citation>
    <scope>NUCLEOTIDE SEQUENCE [LARGE SCALE GENOMIC DNA]</scope>
    <source>
        <strain evidence="2 3">Xinb3</strain>
        <tissue evidence="2">Complete organism</tissue>
    </source>
</reference>
<accession>A0A164GV68</accession>
<dbReference type="SUPFAM" id="SSF56672">
    <property type="entry name" value="DNA/RNA polymerases"/>
    <property type="match status" value="1"/>
</dbReference>
<name>A0A164GV68_9CRUS</name>
<dbReference type="Gene3D" id="3.30.70.270">
    <property type="match status" value="2"/>
</dbReference>
<comment type="caution">
    <text evidence="2">The sequence shown here is derived from an EMBL/GenBank/DDBJ whole genome shotgun (WGS) entry which is preliminary data.</text>
</comment>
<protein>
    <recommendedName>
        <fullName evidence="1">RNA-directed DNA polymerase</fullName>
        <ecNumber evidence="1">2.7.7.49</ecNumber>
    </recommendedName>
</protein>
<dbReference type="PANTHER" id="PTHR37984">
    <property type="entry name" value="PROTEIN CBG26694"/>
    <property type="match status" value="1"/>
</dbReference>
<dbReference type="AlphaFoldDB" id="A0A164GV68"/>
<keyword evidence="3" id="KW-1185">Reference proteome</keyword>
<dbReference type="InterPro" id="IPR043502">
    <property type="entry name" value="DNA/RNA_pol_sf"/>
</dbReference>
<dbReference type="GO" id="GO:0003964">
    <property type="term" value="F:RNA-directed DNA polymerase activity"/>
    <property type="evidence" value="ECO:0007669"/>
    <property type="project" value="UniProtKB-EC"/>
</dbReference>
<proteinExistence type="predicted"/>
<dbReference type="Proteomes" id="UP000076858">
    <property type="component" value="Unassembled WGS sequence"/>
</dbReference>
<dbReference type="InterPro" id="IPR043128">
    <property type="entry name" value="Rev_trsase/Diguanyl_cyclase"/>
</dbReference>
<dbReference type="EC" id="2.7.7.49" evidence="1"/>
<gene>
    <name evidence="2" type="ORF">APZ42_004748</name>
</gene>
<evidence type="ECO:0000256" key="1">
    <source>
        <dbReference type="ARBA" id="ARBA00012493"/>
    </source>
</evidence>
<evidence type="ECO:0000313" key="2">
    <source>
        <dbReference type="EMBL" id="KZR99395.1"/>
    </source>
</evidence>
<evidence type="ECO:0000313" key="3">
    <source>
        <dbReference type="Proteomes" id="UP000076858"/>
    </source>
</evidence>
<dbReference type="EMBL" id="LRGB01013747">
    <property type="protein sequence ID" value="KZR99395.1"/>
    <property type="molecule type" value="Genomic_DNA"/>
</dbReference>
<organism evidence="2 3">
    <name type="scientific">Daphnia magna</name>
    <dbReference type="NCBI Taxonomy" id="35525"/>
    <lineage>
        <taxon>Eukaryota</taxon>
        <taxon>Metazoa</taxon>
        <taxon>Ecdysozoa</taxon>
        <taxon>Arthropoda</taxon>
        <taxon>Crustacea</taxon>
        <taxon>Branchiopoda</taxon>
        <taxon>Diplostraca</taxon>
        <taxon>Cladocera</taxon>
        <taxon>Anomopoda</taxon>
        <taxon>Daphniidae</taxon>
        <taxon>Daphnia</taxon>
    </lineage>
</organism>
<dbReference type="InterPro" id="IPR050951">
    <property type="entry name" value="Retrovirus_Pol_polyprotein"/>
</dbReference>
<dbReference type="STRING" id="35525.A0A164GV68"/>